<dbReference type="Proteomes" id="UP000652761">
    <property type="component" value="Unassembled WGS sequence"/>
</dbReference>
<feature type="compositionally biased region" description="Basic residues" evidence="1">
    <location>
        <begin position="192"/>
        <end position="202"/>
    </location>
</feature>
<keyword evidence="3" id="KW-1185">Reference proteome</keyword>
<dbReference type="OrthoDB" id="686144at2759"/>
<gene>
    <name evidence="2" type="ORF">Taro_044712</name>
</gene>
<organism evidence="2 3">
    <name type="scientific">Colocasia esculenta</name>
    <name type="common">Wild taro</name>
    <name type="synonym">Arum esculentum</name>
    <dbReference type="NCBI Taxonomy" id="4460"/>
    <lineage>
        <taxon>Eukaryota</taxon>
        <taxon>Viridiplantae</taxon>
        <taxon>Streptophyta</taxon>
        <taxon>Embryophyta</taxon>
        <taxon>Tracheophyta</taxon>
        <taxon>Spermatophyta</taxon>
        <taxon>Magnoliopsida</taxon>
        <taxon>Liliopsida</taxon>
        <taxon>Araceae</taxon>
        <taxon>Aroideae</taxon>
        <taxon>Colocasieae</taxon>
        <taxon>Colocasia</taxon>
    </lineage>
</organism>
<feature type="region of interest" description="Disordered" evidence="1">
    <location>
        <begin position="192"/>
        <end position="249"/>
    </location>
</feature>
<reference evidence="2" key="1">
    <citation type="submission" date="2017-07" db="EMBL/GenBank/DDBJ databases">
        <title>Taro Niue Genome Assembly and Annotation.</title>
        <authorList>
            <person name="Atibalentja N."/>
            <person name="Keating K."/>
            <person name="Fields C.J."/>
        </authorList>
    </citation>
    <scope>NUCLEOTIDE SEQUENCE</scope>
    <source>
        <strain evidence="2">Niue_2</strain>
        <tissue evidence="2">Leaf</tissue>
    </source>
</reference>
<dbReference type="EMBL" id="NMUH01005102">
    <property type="protein sequence ID" value="MQM11802.1"/>
    <property type="molecule type" value="Genomic_DNA"/>
</dbReference>
<proteinExistence type="predicted"/>
<feature type="compositionally biased region" description="Basic and acidic residues" evidence="1">
    <location>
        <begin position="230"/>
        <end position="249"/>
    </location>
</feature>
<sequence>MLDEVIEQQGADPRLQEMVGKAGIARDEDGCTCSYDEGDWSHSHLCGDTKAKMSSGNPLRGILDANKLTGPNYLDWLRNLKIVLRSERIAYVLEGRPHLFSLLSLWHMVELRSGRYVETEEIPSASGARVDTSRGRTLERLEAPALPPPRICEFRNPAKVSVLFSAWSRREDVVRSGGNTGEIYHASHVPKKKFERSRKSQKTRYLSTASEDLSTDTTSQKATSSAKALPVDRRSTPVDRCNQSEDQKL</sequence>
<protein>
    <submittedName>
        <fullName evidence="2">Uncharacterized protein</fullName>
    </submittedName>
</protein>
<evidence type="ECO:0000313" key="3">
    <source>
        <dbReference type="Proteomes" id="UP000652761"/>
    </source>
</evidence>
<evidence type="ECO:0000256" key="1">
    <source>
        <dbReference type="SAM" id="MobiDB-lite"/>
    </source>
</evidence>
<feature type="compositionally biased region" description="Polar residues" evidence="1">
    <location>
        <begin position="203"/>
        <end position="226"/>
    </location>
</feature>
<accession>A0A843WML2</accession>
<comment type="caution">
    <text evidence="2">The sequence shown here is derived from an EMBL/GenBank/DDBJ whole genome shotgun (WGS) entry which is preliminary data.</text>
</comment>
<dbReference type="AlphaFoldDB" id="A0A843WML2"/>
<name>A0A843WML2_COLES</name>
<evidence type="ECO:0000313" key="2">
    <source>
        <dbReference type="EMBL" id="MQM11802.1"/>
    </source>
</evidence>